<evidence type="ECO:0000256" key="1">
    <source>
        <dbReference type="SAM" id="MobiDB-lite"/>
    </source>
</evidence>
<dbReference type="EMBL" id="CABPRJ010000521">
    <property type="protein sequence ID" value="VVC30508.1"/>
    <property type="molecule type" value="Genomic_DNA"/>
</dbReference>
<feature type="region of interest" description="Disordered" evidence="1">
    <location>
        <begin position="1"/>
        <end position="27"/>
    </location>
</feature>
<feature type="domain" description="NTF2" evidence="2">
    <location>
        <begin position="34"/>
        <end position="145"/>
    </location>
</feature>
<keyword evidence="4" id="KW-1185">Reference proteome</keyword>
<name>A0A5E4MEG4_9HEMI</name>
<sequence>MENGSEVSDRKYESCNDTREVSEAMKDPKHADRIGSVFSNMYYSVLQSSPEYADDFYEEDGDYQTIYADGSTVVAKTRIQVKDVLMQPTTHPNYVINSVVSMPCEEPSKGLSVNVTGDQFVHDFVMVYRPEKILGYAIVTSMIRYDTAVPVAKRQIPVTTFAEGDLQAITGSTPNIGLETSDDRSLNIAACNEPLPGPVAMNITIKDIISEIFSDIPSVPTEPAFLITANLGIEPAAENIRKSNIFSKLMFVQEPFPITDVFENDTVADIAYVPESGFSNTDVFENYTGVEIASVPEPAFSITDVLTNDTVGEIAFVPKPASLNTETENNVPKPLSDNKKIKKHLCNLVLFSAACWVVYRYIL</sequence>
<evidence type="ECO:0000313" key="3">
    <source>
        <dbReference type="EMBL" id="VVC30508.1"/>
    </source>
</evidence>
<proteinExistence type="predicted"/>
<gene>
    <name evidence="3" type="ORF">CINCED_3A015530</name>
</gene>
<dbReference type="SUPFAM" id="SSF54427">
    <property type="entry name" value="NTF2-like"/>
    <property type="match status" value="1"/>
</dbReference>
<reference evidence="3 4" key="1">
    <citation type="submission" date="2019-08" db="EMBL/GenBank/DDBJ databases">
        <authorList>
            <person name="Alioto T."/>
            <person name="Alioto T."/>
            <person name="Gomez Garrido J."/>
        </authorList>
    </citation>
    <scope>NUCLEOTIDE SEQUENCE [LARGE SCALE GENOMIC DNA]</scope>
</reference>
<dbReference type="Proteomes" id="UP000325440">
    <property type="component" value="Unassembled WGS sequence"/>
</dbReference>
<evidence type="ECO:0000313" key="4">
    <source>
        <dbReference type="Proteomes" id="UP000325440"/>
    </source>
</evidence>
<dbReference type="InterPro" id="IPR032710">
    <property type="entry name" value="NTF2-like_dom_sf"/>
</dbReference>
<dbReference type="AlphaFoldDB" id="A0A5E4MEG4"/>
<protein>
    <submittedName>
        <fullName evidence="3">Nuclear transport factor 2, eukaryote,NTF2-like domain</fullName>
    </submittedName>
</protein>
<dbReference type="Gene3D" id="3.10.450.50">
    <property type="match status" value="1"/>
</dbReference>
<feature type="compositionally biased region" description="Basic and acidic residues" evidence="1">
    <location>
        <begin position="7"/>
        <end position="27"/>
    </location>
</feature>
<accession>A0A5E4MEG4</accession>
<dbReference type="InterPro" id="IPR018222">
    <property type="entry name" value="Nuclear_transport_factor_2_euk"/>
</dbReference>
<dbReference type="PROSITE" id="PS50177">
    <property type="entry name" value="NTF2_DOMAIN"/>
    <property type="match status" value="1"/>
</dbReference>
<evidence type="ECO:0000259" key="2">
    <source>
        <dbReference type="PROSITE" id="PS50177"/>
    </source>
</evidence>
<dbReference type="OrthoDB" id="339151at2759"/>
<organism evidence="3 4">
    <name type="scientific">Cinara cedri</name>
    <dbReference type="NCBI Taxonomy" id="506608"/>
    <lineage>
        <taxon>Eukaryota</taxon>
        <taxon>Metazoa</taxon>
        <taxon>Ecdysozoa</taxon>
        <taxon>Arthropoda</taxon>
        <taxon>Hexapoda</taxon>
        <taxon>Insecta</taxon>
        <taxon>Pterygota</taxon>
        <taxon>Neoptera</taxon>
        <taxon>Paraneoptera</taxon>
        <taxon>Hemiptera</taxon>
        <taxon>Sternorrhyncha</taxon>
        <taxon>Aphidomorpha</taxon>
        <taxon>Aphidoidea</taxon>
        <taxon>Aphididae</taxon>
        <taxon>Lachninae</taxon>
        <taxon>Cinara</taxon>
    </lineage>
</organism>